<evidence type="ECO:0000256" key="6">
    <source>
        <dbReference type="ARBA" id="ARBA00023170"/>
    </source>
</evidence>
<dbReference type="InterPro" id="IPR017452">
    <property type="entry name" value="GPCR_Rhodpsn_7TM"/>
</dbReference>
<reference evidence="10" key="1">
    <citation type="submission" date="2022-11" db="EMBL/GenBank/DDBJ databases">
        <title>Centuries of genome instability and evolution in soft-shell clam transmissible cancer (bioRxiv).</title>
        <authorList>
            <person name="Hart S.F.M."/>
            <person name="Yonemitsu M.A."/>
            <person name="Giersch R.M."/>
            <person name="Beal B.F."/>
            <person name="Arriagada G."/>
            <person name="Davis B.W."/>
            <person name="Ostrander E.A."/>
            <person name="Goff S.P."/>
            <person name="Metzger M.J."/>
        </authorList>
    </citation>
    <scope>NUCLEOTIDE SEQUENCE</scope>
    <source>
        <strain evidence="10">MELC-2E11</strain>
        <tissue evidence="10">Siphon/mantle</tissue>
    </source>
</reference>
<feature type="transmembrane region" description="Helical" evidence="8">
    <location>
        <begin position="56"/>
        <end position="75"/>
    </location>
</feature>
<keyword evidence="7" id="KW-0807">Transducer</keyword>
<evidence type="ECO:0000256" key="1">
    <source>
        <dbReference type="ARBA" id="ARBA00004141"/>
    </source>
</evidence>
<dbReference type="EMBL" id="CP111014">
    <property type="protein sequence ID" value="WAR00892.1"/>
    <property type="molecule type" value="Genomic_DNA"/>
</dbReference>
<evidence type="ECO:0000313" key="11">
    <source>
        <dbReference type="Proteomes" id="UP001164746"/>
    </source>
</evidence>
<evidence type="ECO:0000256" key="4">
    <source>
        <dbReference type="ARBA" id="ARBA00023040"/>
    </source>
</evidence>
<name>A0ABY7DT49_MYAAR</name>
<dbReference type="Proteomes" id="UP001164746">
    <property type="component" value="Chromosome 3"/>
</dbReference>
<evidence type="ECO:0000259" key="9">
    <source>
        <dbReference type="PROSITE" id="PS50262"/>
    </source>
</evidence>
<keyword evidence="2 8" id="KW-0812">Transmembrane</keyword>
<sequence>MSMFARRWLFGDAGCVFYAFWMTLLGVTSISLFTAIAIFRYIIVCRSRFSSCLTPALCNLVGGGCFLHGLVWAVVPLTGIGHTGYVYEPSRLSCTPDWDPPNVGYISGLFTASFFIPVSIASFSFVQIKRKAHRHRLRPTASARYIQMEHDLTVLCVITMAMFLFSWTPYAVIAYLHTLGIASGIVTPELSLVPLVCAKTAGFWNPVIFSLKNRPVKEYIVANISDAFTRLGSALRCGRKNFVGIRHSRGRKPDVNIPESPEEDRFRTTRVEGAGLRVVEESNV</sequence>
<keyword evidence="6" id="KW-0675">Receptor</keyword>
<keyword evidence="3 8" id="KW-1133">Transmembrane helix</keyword>
<evidence type="ECO:0000256" key="7">
    <source>
        <dbReference type="ARBA" id="ARBA00023224"/>
    </source>
</evidence>
<keyword evidence="11" id="KW-1185">Reference proteome</keyword>
<evidence type="ECO:0000256" key="5">
    <source>
        <dbReference type="ARBA" id="ARBA00023136"/>
    </source>
</evidence>
<dbReference type="PROSITE" id="PS50262">
    <property type="entry name" value="G_PROTEIN_RECEP_F1_2"/>
    <property type="match status" value="1"/>
</dbReference>
<gene>
    <name evidence="10" type="ORF">MAR_025264</name>
</gene>
<evidence type="ECO:0000256" key="2">
    <source>
        <dbReference type="ARBA" id="ARBA00022692"/>
    </source>
</evidence>
<protein>
    <submittedName>
        <fullName evidence="10">OPSX-like protein</fullName>
    </submittedName>
</protein>
<dbReference type="SUPFAM" id="SSF81321">
    <property type="entry name" value="Family A G protein-coupled receptor-like"/>
    <property type="match status" value="1"/>
</dbReference>
<evidence type="ECO:0000313" key="10">
    <source>
        <dbReference type="EMBL" id="WAR00892.1"/>
    </source>
</evidence>
<dbReference type="PANTHER" id="PTHR24240">
    <property type="entry name" value="OPSIN"/>
    <property type="match status" value="1"/>
</dbReference>
<dbReference type="PRINTS" id="PR00237">
    <property type="entry name" value="GPCRRHODOPSN"/>
</dbReference>
<organism evidence="10 11">
    <name type="scientific">Mya arenaria</name>
    <name type="common">Soft-shell clam</name>
    <dbReference type="NCBI Taxonomy" id="6604"/>
    <lineage>
        <taxon>Eukaryota</taxon>
        <taxon>Metazoa</taxon>
        <taxon>Spiralia</taxon>
        <taxon>Lophotrochozoa</taxon>
        <taxon>Mollusca</taxon>
        <taxon>Bivalvia</taxon>
        <taxon>Autobranchia</taxon>
        <taxon>Heteroconchia</taxon>
        <taxon>Euheterodonta</taxon>
        <taxon>Imparidentia</taxon>
        <taxon>Neoheterodontei</taxon>
        <taxon>Myida</taxon>
        <taxon>Myoidea</taxon>
        <taxon>Myidae</taxon>
        <taxon>Mya</taxon>
    </lineage>
</organism>
<keyword evidence="4" id="KW-0297">G-protein coupled receptor</keyword>
<dbReference type="InterPro" id="IPR050125">
    <property type="entry name" value="GPCR_opsins"/>
</dbReference>
<dbReference type="InterPro" id="IPR000276">
    <property type="entry name" value="GPCR_Rhodpsn"/>
</dbReference>
<feature type="transmembrane region" description="Helical" evidence="8">
    <location>
        <begin position="152"/>
        <end position="176"/>
    </location>
</feature>
<evidence type="ECO:0000256" key="3">
    <source>
        <dbReference type="ARBA" id="ARBA00022989"/>
    </source>
</evidence>
<feature type="transmembrane region" description="Helical" evidence="8">
    <location>
        <begin position="105"/>
        <end position="128"/>
    </location>
</feature>
<proteinExistence type="predicted"/>
<keyword evidence="5 8" id="KW-0472">Membrane</keyword>
<dbReference type="Pfam" id="PF00001">
    <property type="entry name" value="7tm_1"/>
    <property type="match status" value="1"/>
</dbReference>
<comment type="subcellular location">
    <subcellularLocation>
        <location evidence="1">Membrane</location>
        <topology evidence="1">Multi-pass membrane protein</topology>
    </subcellularLocation>
</comment>
<evidence type="ECO:0000256" key="8">
    <source>
        <dbReference type="SAM" id="Phobius"/>
    </source>
</evidence>
<dbReference type="Gene3D" id="1.20.1070.10">
    <property type="entry name" value="Rhodopsin 7-helix transmembrane proteins"/>
    <property type="match status" value="1"/>
</dbReference>
<feature type="transmembrane region" description="Helical" evidence="8">
    <location>
        <begin position="20"/>
        <end position="44"/>
    </location>
</feature>
<feature type="domain" description="G-protein coupled receptors family 1 profile" evidence="9">
    <location>
        <begin position="1"/>
        <end position="209"/>
    </location>
</feature>
<accession>A0ABY7DT49</accession>